<evidence type="ECO:0000313" key="9">
    <source>
        <dbReference type="Proteomes" id="UP000006813"/>
    </source>
</evidence>
<accession>G5AMW8</accession>
<dbReference type="Gene3D" id="1.10.287.600">
    <property type="entry name" value="Helix hairpin bin"/>
    <property type="match status" value="1"/>
</dbReference>
<evidence type="ECO:0000256" key="4">
    <source>
        <dbReference type="ARBA" id="ARBA00022701"/>
    </source>
</evidence>
<evidence type="ECO:0000256" key="5">
    <source>
        <dbReference type="ARBA" id="ARBA00022741"/>
    </source>
</evidence>
<organism evidence="8 9">
    <name type="scientific">Heterocephalus glaber</name>
    <name type="common">Naked mole rat</name>
    <dbReference type="NCBI Taxonomy" id="10181"/>
    <lineage>
        <taxon>Eukaryota</taxon>
        <taxon>Metazoa</taxon>
        <taxon>Chordata</taxon>
        <taxon>Craniata</taxon>
        <taxon>Vertebrata</taxon>
        <taxon>Euteleostomi</taxon>
        <taxon>Mammalia</taxon>
        <taxon>Eutheria</taxon>
        <taxon>Euarchontoglires</taxon>
        <taxon>Glires</taxon>
        <taxon>Rodentia</taxon>
        <taxon>Hystricomorpha</taxon>
        <taxon>Bathyergidae</taxon>
        <taxon>Heterocephalus</taxon>
    </lineage>
</organism>
<dbReference type="Proteomes" id="UP000006813">
    <property type="component" value="Unassembled WGS sequence"/>
</dbReference>
<dbReference type="GO" id="GO:0007017">
    <property type="term" value="P:microtubule-based process"/>
    <property type="evidence" value="ECO:0007669"/>
    <property type="project" value="InterPro"/>
</dbReference>
<dbReference type="InParanoid" id="G5AMW8"/>
<feature type="region of interest" description="Disordered" evidence="7">
    <location>
        <begin position="74"/>
        <end position="98"/>
    </location>
</feature>
<evidence type="ECO:0000313" key="8">
    <source>
        <dbReference type="EMBL" id="EHA98378.1"/>
    </source>
</evidence>
<evidence type="ECO:0000256" key="2">
    <source>
        <dbReference type="ARBA" id="ARBA00009636"/>
    </source>
</evidence>
<keyword evidence="4" id="KW-0493">Microtubule</keyword>
<dbReference type="InterPro" id="IPR002453">
    <property type="entry name" value="Beta_tubulin"/>
</dbReference>
<dbReference type="PANTHER" id="PTHR36527:SF7">
    <property type="entry name" value="TUBULIN_FTSZ GTPASE DOMAIN-CONTAINING PROTEIN"/>
    <property type="match status" value="1"/>
</dbReference>
<dbReference type="AlphaFoldDB" id="G5AMW8"/>
<dbReference type="GO" id="GO:0003924">
    <property type="term" value="F:GTPase activity"/>
    <property type="evidence" value="ECO:0007669"/>
    <property type="project" value="InterPro"/>
</dbReference>
<dbReference type="SUPFAM" id="SSF55307">
    <property type="entry name" value="Tubulin C-terminal domain-like"/>
    <property type="match status" value="1"/>
</dbReference>
<dbReference type="GO" id="GO:0005200">
    <property type="term" value="F:structural constituent of cytoskeleton"/>
    <property type="evidence" value="ECO:0007669"/>
    <property type="project" value="InterPro"/>
</dbReference>
<protein>
    <submittedName>
        <fullName evidence="8">Tubulin beta-3 chain</fullName>
    </submittedName>
</protein>
<reference evidence="8 9" key="1">
    <citation type="journal article" date="2011" name="Nature">
        <title>Genome sequencing reveals insights into physiology and longevity of the naked mole rat.</title>
        <authorList>
            <person name="Kim E.B."/>
            <person name="Fang X."/>
            <person name="Fushan A.A."/>
            <person name="Huang Z."/>
            <person name="Lobanov A.V."/>
            <person name="Han L."/>
            <person name="Marino S.M."/>
            <person name="Sun X."/>
            <person name="Turanov A.A."/>
            <person name="Yang P."/>
            <person name="Yim S.H."/>
            <person name="Zhao X."/>
            <person name="Kasaikina M.V."/>
            <person name="Stoletzki N."/>
            <person name="Peng C."/>
            <person name="Polak P."/>
            <person name="Xiong Z."/>
            <person name="Kiezun A."/>
            <person name="Zhu Y."/>
            <person name="Chen Y."/>
            <person name="Kryukov G.V."/>
            <person name="Zhang Q."/>
            <person name="Peshkin L."/>
            <person name="Yang L."/>
            <person name="Bronson R.T."/>
            <person name="Buffenstein R."/>
            <person name="Wang B."/>
            <person name="Han C."/>
            <person name="Li Q."/>
            <person name="Chen L."/>
            <person name="Zhao W."/>
            <person name="Sunyaev S.R."/>
            <person name="Park T.J."/>
            <person name="Zhang G."/>
            <person name="Wang J."/>
            <person name="Gladyshev V.N."/>
        </authorList>
    </citation>
    <scope>NUCLEOTIDE SEQUENCE [LARGE SCALE GENOMIC DNA]</scope>
</reference>
<dbReference type="GO" id="GO:0005525">
    <property type="term" value="F:GTP binding"/>
    <property type="evidence" value="ECO:0007669"/>
    <property type="project" value="UniProtKB-KW"/>
</dbReference>
<keyword evidence="6" id="KW-0342">GTP-binding</keyword>
<name>G5AMW8_HETGA</name>
<comment type="cofactor">
    <cofactor evidence="1">
        <name>Mg(2+)</name>
        <dbReference type="ChEBI" id="CHEBI:18420"/>
    </cofactor>
</comment>
<dbReference type="PANTHER" id="PTHR36527">
    <property type="entry name" value="OS01G0282866 PROTEIN"/>
    <property type="match status" value="1"/>
</dbReference>
<evidence type="ECO:0000256" key="1">
    <source>
        <dbReference type="ARBA" id="ARBA00001946"/>
    </source>
</evidence>
<dbReference type="InterPro" id="IPR023123">
    <property type="entry name" value="Tubulin_C"/>
</dbReference>
<comment type="similarity">
    <text evidence="2">Belongs to the tubulin family.</text>
</comment>
<keyword evidence="5" id="KW-0547">Nucleotide-binding</keyword>
<evidence type="ECO:0000256" key="7">
    <source>
        <dbReference type="SAM" id="MobiDB-lite"/>
    </source>
</evidence>
<evidence type="ECO:0000256" key="3">
    <source>
        <dbReference type="ARBA" id="ARBA00022499"/>
    </source>
</evidence>
<dbReference type="PRINTS" id="PR01163">
    <property type="entry name" value="BETATUBULIN"/>
</dbReference>
<sequence length="98" mass="11305">MGTVTCSWTTLPCTTMKPQKSNGNGTAIQELFNCILKQFLAMFYLKVFLQWYMGEDMDEMEFTEAESNTNDLVSKYQQYQGATAEEEEDSREEVEEEA</sequence>
<proteinExistence type="inferred from homology"/>
<dbReference type="GO" id="GO:0005874">
    <property type="term" value="C:microtubule"/>
    <property type="evidence" value="ECO:0007669"/>
    <property type="project" value="UniProtKB-KW"/>
</dbReference>
<feature type="compositionally biased region" description="Acidic residues" evidence="7">
    <location>
        <begin position="84"/>
        <end position="98"/>
    </location>
</feature>
<dbReference type="STRING" id="10181.G5AMW8"/>
<dbReference type="EMBL" id="JH166107">
    <property type="protein sequence ID" value="EHA98378.1"/>
    <property type="molecule type" value="Genomic_DNA"/>
</dbReference>
<gene>
    <name evidence="8" type="ORF">GW7_08234</name>
</gene>
<keyword evidence="3" id="KW-1017">Isopeptide bond</keyword>
<dbReference type="InterPro" id="IPR008280">
    <property type="entry name" value="Tub_FtsZ_C"/>
</dbReference>
<evidence type="ECO:0000256" key="6">
    <source>
        <dbReference type="ARBA" id="ARBA00023134"/>
    </source>
</evidence>